<dbReference type="InterPro" id="IPR052936">
    <property type="entry name" value="Jasmonate_Hydroxylase-like"/>
</dbReference>
<dbReference type="GO" id="GO:0004497">
    <property type="term" value="F:monooxygenase activity"/>
    <property type="evidence" value="ECO:0007669"/>
    <property type="project" value="UniProtKB-KW"/>
</dbReference>
<gene>
    <name evidence="1" type="ORF">QUF54_07205</name>
</gene>
<reference evidence="1" key="1">
    <citation type="submission" date="2023-06" db="EMBL/GenBank/DDBJ databases">
        <title>Uncultivated large filamentous bacteria from sulfidic sediments reveal new species and different genomic features in energy metabolism and defense.</title>
        <authorList>
            <person name="Fonseca A."/>
        </authorList>
    </citation>
    <scope>NUCLEOTIDE SEQUENCE</scope>
    <source>
        <strain evidence="1">HSG4</strain>
    </source>
</reference>
<accession>A0ABT7VU66</accession>
<keyword evidence="2" id="KW-1185">Reference proteome</keyword>
<dbReference type="SUPFAM" id="SSF54909">
    <property type="entry name" value="Dimeric alpha+beta barrel"/>
    <property type="match status" value="1"/>
</dbReference>
<sequence>MYAVIFKAKINKLDKVYSEMAKRMRELAINKYGCTEFISVTEGTQEMAISYWKNQEQIKQWKENSEHLVAQKLGRSTWYKSYNVQVVEVIREYSNNT</sequence>
<dbReference type="EMBL" id="JAUCGM010000461">
    <property type="protein sequence ID" value="MDM8563124.1"/>
    <property type="molecule type" value="Genomic_DNA"/>
</dbReference>
<dbReference type="PANTHER" id="PTHR37811:SF2">
    <property type="entry name" value="ABM DOMAIN-CONTAINING PROTEIN"/>
    <property type="match status" value="1"/>
</dbReference>
<comment type="caution">
    <text evidence="1">The sequence shown here is derived from an EMBL/GenBank/DDBJ whole genome shotgun (WGS) entry which is preliminary data.</text>
</comment>
<dbReference type="InterPro" id="IPR011008">
    <property type="entry name" value="Dimeric_a/b-barrel"/>
</dbReference>
<keyword evidence="1" id="KW-0560">Oxidoreductase</keyword>
<keyword evidence="1" id="KW-0503">Monooxygenase</keyword>
<dbReference type="Proteomes" id="UP001171945">
    <property type="component" value="Unassembled WGS sequence"/>
</dbReference>
<proteinExistence type="predicted"/>
<dbReference type="Gene3D" id="3.30.70.100">
    <property type="match status" value="1"/>
</dbReference>
<evidence type="ECO:0000313" key="1">
    <source>
        <dbReference type="EMBL" id="MDM8563124.1"/>
    </source>
</evidence>
<dbReference type="PANTHER" id="PTHR37811">
    <property type="entry name" value="BLL5343 PROTEIN"/>
    <property type="match status" value="1"/>
</dbReference>
<evidence type="ECO:0000313" key="2">
    <source>
        <dbReference type="Proteomes" id="UP001171945"/>
    </source>
</evidence>
<protein>
    <submittedName>
        <fullName evidence="1">Antibiotic biosynthesis monooxygenase</fullName>
    </submittedName>
</protein>
<organism evidence="1 2">
    <name type="scientific">Candidatus Marithioploca araucensis</name>
    <dbReference type="NCBI Taxonomy" id="70273"/>
    <lineage>
        <taxon>Bacteria</taxon>
        <taxon>Pseudomonadati</taxon>
        <taxon>Pseudomonadota</taxon>
        <taxon>Gammaproteobacteria</taxon>
        <taxon>Thiotrichales</taxon>
        <taxon>Thiotrichaceae</taxon>
        <taxon>Candidatus Marithioploca</taxon>
    </lineage>
</organism>
<name>A0ABT7VU66_9GAMM</name>